<dbReference type="InterPro" id="IPR006373">
    <property type="entry name" value="VSA_Rifin"/>
</dbReference>
<protein>
    <submittedName>
        <fullName evidence="3">Rifin</fullName>
    </submittedName>
</protein>
<gene>
    <name evidence="3" type="primary">RIF</name>
    <name evidence="3" type="ORF">PRCDC_0009900</name>
</gene>
<evidence type="ECO:0000256" key="1">
    <source>
        <dbReference type="SAM" id="Coils"/>
    </source>
</evidence>
<keyword evidence="2" id="KW-1133">Transmembrane helix</keyword>
<sequence length="294" mass="32810">AHNNNNEQYIIPHHTPKYTSRLLSECDIQSSIHDNDEDIKSVKENFHRQTSQRFEEYEERMKVKRQKHREERDKNIQKIIDTDKREKSLAEKIEKGCLKCGCGLGGVAASVGVFGGLGIYGSEMAATAAGAKAAGADAGVQTLISGINDGLGLKELHNASLAKFITIETYNDVDLISKGVIAFYESFSEAELTSEKYILLSGYQIMEKAERDKLLVQLAKSSVAEAVDKASKETIRFTTTETSAASTQLYSAIGYSVLAILIVVLVMIIIYLVLRYRRKKKMKKKDQYTKLLNQ</sequence>
<dbReference type="Proteomes" id="UP000027581">
    <property type="component" value="Unassembled WGS sequence"/>
</dbReference>
<accession>A0A060RMN4</accession>
<reference evidence="3" key="2">
    <citation type="submission" date="2014-05" db="EMBL/GenBank/DDBJ databases">
        <title>The genome sequences of chimpanzee malaria parasites reveal the path to human adaptation.</title>
        <authorList>
            <person name="Otto T.D."/>
            <person name="Rayner J.C."/>
            <person name="Boehme U."/>
            <person name="Pain A."/>
            <person name="Spottiswoode N."/>
            <person name="Sanders M."/>
            <person name="Quail M."/>
            <person name="Ollomo B."/>
            <person name="Renaud F."/>
            <person name="Thomas A.W."/>
            <person name="Prugnolle F."/>
            <person name="Conway D.J."/>
            <person name="Newbold C."/>
            <person name="Berriman M."/>
        </authorList>
    </citation>
    <scope>NUCLEOTIDE SEQUENCE [LARGE SCALE GENOMIC DNA]</scope>
    <source>
        <strain evidence="3">CDC</strain>
    </source>
</reference>
<keyword evidence="4" id="KW-1185">Reference proteome</keyword>
<evidence type="ECO:0000313" key="4">
    <source>
        <dbReference type="Proteomes" id="UP000027581"/>
    </source>
</evidence>
<feature type="non-terminal residue" evidence="3">
    <location>
        <position position="1"/>
    </location>
</feature>
<reference evidence="3" key="1">
    <citation type="submission" date="2014-01" db="EMBL/GenBank/DDBJ databases">
        <authorList>
            <person name="Aslett M."/>
        </authorList>
    </citation>
    <scope>NUCLEOTIDE SEQUENCE</scope>
    <source>
        <strain evidence="3">CDC</strain>
    </source>
</reference>
<keyword evidence="1" id="KW-0175">Coiled coil</keyword>
<dbReference type="VEuPathDB" id="PlasmoDB:PRCDC_0009900"/>
<feature type="coiled-coil region" evidence="1">
    <location>
        <begin position="47"/>
        <end position="74"/>
    </location>
</feature>
<proteinExistence type="predicted"/>
<dbReference type="AlphaFoldDB" id="A0A060RMN4"/>
<organism evidence="3 4">
    <name type="scientific">Plasmodium reichenowi</name>
    <dbReference type="NCBI Taxonomy" id="5854"/>
    <lineage>
        <taxon>Eukaryota</taxon>
        <taxon>Sar</taxon>
        <taxon>Alveolata</taxon>
        <taxon>Apicomplexa</taxon>
        <taxon>Aconoidasida</taxon>
        <taxon>Haemosporida</taxon>
        <taxon>Plasmodiidae</taxon>
        <taxon>Plasmodium</taxon>
        <taxon>Plasmodium (Laverania)</taxon>
    </lineage>
</organism>
<dbReference type="Pfam" id="PF02009">
    <property type="entry name" value="RIFIN"/>
    <property type="match status" value="1"/>
</dbReference>
<evidence type="ECO:0000256" key="2">
    <source>
        <dbReference type="SAM" id="Phobius"/>
    </source>
</evidence>
<keyword evidence="2" id="KW-0472">Membrane</keyword>
<feature type="transmembrane region" description="Helical" evidence="2">
    <location>
        <begin position="252"/>
        <end position="274"/>
    </location>
</feature>
<dbReference type="NCBIfam" id="TIGR01477">
    <property type="entry name" value="RIFIN"/>
    <property type="match status" value="1"/>
</dbReference>
<dbReference type="VEuPathDB" id="PlasmoDB:PRG01_0004500"/>
<keyword evidence="2" id="KW-0812">Transmembrane</keyword>
<name>A0A060RMN4_PLARE</name>
<dbReference type="EMBL" id="HG810732">
    <property type="protein sequence ID" value="CDO62061.1"/>
    <property type="molecule type" value="Genomic_DNA"/>
</dbReference>
<evidence type="ECO:0000313" key="3">
    <source>
        <dbReference type="EMBL" id="CDO62061.1"/>
    </source>
</evidence>